<dbReference type="HAMAP" id="MF_00317">
    <property type="entry name" value="DNApol_clamp_arch"/>
    <property type="match status" value="1"/>
</dbReference>
<dbReference type="EMBL" id="LPNL01000008">
    <property type="protein sequence ID" value="OEJ82403.1"/>
    <property type="molecule type" value="Genomic_DNA"/>
</dbReference>
<dbReference type="GO" id="GO:0006272">
    <property type="term" value="P:leading strand elongation"/>
    <property type="evidence" value="ECO:0007669"/>
    <property type="project" value="TreeGrafter"/>
</dbReference>
<dbReference type="FunFam" id="3.10.150.10:FF:000006">
    <property type="entry name" value="Proliferating cell nuclear antigen"/>
    <property type="match status" value="1"/>
</dbReference>
<dbReference type="GO" id="GO:0006275">
    <property type="term" value="P:regulation of DNA replication"/>
    <property type="evidence" value="ECO:0007669"/>
    <property type="project" value="InterPro"/>
</dbReference>
<dbReference type="InterPro" id="IPR022659">
    <property type="entry name" value="Pr_cel_nuc_antig_CS"/>
</dbReference>
<dbReference type="PROSITE" id="PS01251">
    <property type="entry name" value="PCNA_1"/>
    <property type="match status" value="1"/>
</dbReference>
<dbReference type="Pfam" id="PF02747">
    <property type="entry name" value="PCNA_C"/>
    <property type="match status" value="1"/>
</dbReference>
<dbReference type="InterPro" id="IPR022649">
    <property type="entry name" value="Pr_cel_nuc_antig_C"/>
</dbReference>
<feature type="domain" description="Proliferating cell nuclear antigen PCNA N-terminal" evidence="9">
    <location>
        <begin position="3"/>
        <end position="125"/>
    </location>
</feature>
<dbReference type="PANTHER" id="PTHR11352:SF0">
    <property type="entry name" value="PROLIFERATING CELL NUCLEAR ANTIGEN"/>
    <property type="match status" value="1"/>
</dbReference>
<dbReference type="Proteomes" id="UP000095605">
    <property type="component" value="Unassembled WGS sequence"/>
</dbReference>
<dbReference type="AlphaFoldDB" id="A0A1E5R793"/>
<dbReference type="PANTHER" id="PTHR11352">
    <property type="entry name" value="PROLIFERATING CELL NUCLEAR ANTIGEN"/>
    <property type="match status" value="1"/>
</dbReference>
<evidence type="ECO:0000256" key="6">
    <source>
        <dbReference type="ARBA" id="ARBA00054163"/>
    </source>
</evidence>
<keyword evidence="4 8" id="KW-0238">DNA-binding</keyword>
<evidence type="ECO:0000256" key="2">
    <source>
        <dbReference type="ARBA" id="ARBA00010462"/>
    </source>
</evidence>
<dbReference type="GO" id="GO:0030337">
    <property type="term" value="F:DNA polymerase processivity factor activity"/>
    <property type="evidence" value="ECO:0007669"/>
    <property type="project" value="InterPro"/>
</dbReference>
<gene>
    <name evidence="11" type="ORF">AWRI3578_g3412</name>
</gene>
<dbReference type="GO" id="GO:0003677">
    <property type="term" value="F:DNA binding"/>
    <property type="evidence" value="ECO:0007669"/>
    <property type="project" value="UniProtKB-KW"/>
</dbReference>
<dbReference type="SUPFAM" id="SSF55979">
    <property type="entry name" value="DNA clamp"/>
    <property type="match status" value="2"/>
</dbReference>
<evidence type="ECO:0000313" key="12">
    <source>
        <dbReference type="Proteomes" id="UP000095605"/>
    </source>
</evidence>
<comment type="function">
    <text evidence="7">This protein is an auxiliary protein of DNA polymerase delta and is involved in the control of eukaryotic DNA replication by increasing the polymerase's processivity during elongation of the leading strand.</text>
</comment>
<proteinExistence type="inferred from homology"/>
<reference evidence="12" key="1">
    <citation type="journal article" date="2016" name="Genome Announc.">
        <title>Genome sequences of three species of Hanseniaspora isolated from spontaneous wine fermentations.</title>
        <authorList>
            <person name="Sternes P.R."/>
            <person name="Lee D."/>
            <person name="Kutyna D.R."/>
            <person name="Borneman A.R."/>
        </authorList>
    </citation>
    <scope>NUCLEOTIDE SEQUENCE [LARGE SCALE GENOMIC DNA]</scope>
    <source>
        <strain evidence="12">AWRI3578</strain>
    </source>
</reference>
<comment type="similarity">
    <text evidence="2 8">Belongs to the PCNA family.</text>
</comment>
<protein>
    <recommendedName>
        <fullName evidence="7">DNA sliding clamp PCNA</fullName>
    </recommendedName>
</protein>
<dbReference type="GO" id="GO:0006298">
    <property type="term" value="P:mismatch repair"/>
    <property type="evidence" value="ECO:0007669"/>
    <property type="project" value="TreeGrafter"/>
</dbReference>
<dbReference type="PRINTS" id="PR00339">
    <property type="entry name" value="PCNACYCLIN"/>
</dbReference>
<evidence type="ECO:0000256" key="4">
    <source>
        <dbReference type="ARBA" id="ARBA00023125"/>
    </source>
</evidence>
<feature type="domain" description="Proliferating cell nuclear antigen PCNA C-terminal" evidence="10">
    <location>
        <begin position="132"/>
        <end position="256"/>
    </location>
</feature>
<dbReference type="GO" id="GO:0006273">
    <property type="term" value="P:lagging strand elongation"/>
    <property type="evidence" value="ECO:0007669"/>
    <property type="project" value="UniProtKB-ARBA"/>
</dbReference>
<evidence type="ECO:0000256" key="3">
    <source>
        <dbReference type="ARBA" id="ARBA00022705"/>
    </source>
</evidence>
<keyword evidence="12" id="KW-1185">Reference proteome</keyword>
<evidence type="ECO:0000256" key="1">
    <source>
        <dbReference type="ARBA" id="ARBA00004123"/>
    </source>
</evidence>
<dbReference type="Gene3D" id="3.10.150.10">
    <property type="entry name" value="DNA Polymerase III, subunit A, domain 2"/>
    <property type="match status" value="2"/>
</dbReference>
<comment type="subcellular location">
    <subcellularLocation>
        <location evidence="1 7">Nucleus</location>
    </subcellularLocation>
</comment>
<name>A0A1E5R793_9ASCO</name>
<evidence type="ECO:0000313" key="11">
    <source>
        <dbReference type="EMBL" id="OEJ82403.1"/>
    </source>
</evidence>
<organism evidence="11 12">
    <name type="scientific">Hanseniaspora opuntiae</name>
    <dbReference type="NCBI Taxonomy" id="211096"/>
    <lineage>
        <taxon>Eukaryota</taxon>
        <taxon>Fungi</taxon>
        <taxon>Dikarya</taxon>
        <taxon>Ascomycota</taxon>
        <taxon>Saccharomycotina</taxon>
        <taxon>Saccharomycetes</taxon>
        <taxon>Saccharomycodales</taxon>
        <taxon>Saccharomycodaceae</taxon>
        <taxon>Hanseniaspora</taxon>
    </lineage>
</organism>
<dbReference type="InterPro" id="IPR000730">
    <property type="entry name" value="Pr_cel_nuc_antig"/>
</dbReference>
<evidence type="ECO:0000259" key="10">
    <source>
        <dbReference type="Pfam" id="PF02747"/>
    </source>
</evidence>
<keyword evidence="5 7" id="KW-0539">Nucleus</keyword>
<dbReference type="Pfam" id="PF00705">
    <property type="entry name" value="PCNA_N"/>
    <property type="match status" value="1"/>
</dbReference>
<comment type="function">
    <text evidence="6">This protein is an auxiliary protein of DNA polymerase delta and is involved in the control of eukaryotic DNA replication by increasing the polymerase's processibility during elongation of the leading strand. Involved in DNA repair.</text>
</comment>
<comment type="caution">
    <text evidence="11">The sequence shown here is derived from an EMBL/GenBank/DDBJ whole genome shotgun (WGS) entry which is preliminary data.</text>
</comment>
<evidence type="ECO:0000256" key="8">
    <source>
        <dbReference type="RuleBase" id="RU003671"/>
    </source>
</evidence>
<dbReference type="InterPro" id="IPR046938">
    <property type="entry name" value="DNA_clamp_sf"/>
</dbReference>
<dbReference type="GO" id="GO:0043626">
    <property type="term" value="C:PCNA complex"/>
    <property type="evidence" value="ECO:0007669"/>
    <property type="project" value="UniProtKB-ARBA"/>
</dbReference>
<dbReference type="OrthoDB" id="534348at2759"/>
<evidence type="ECO:0000256" key="7">
    <source>
        <dbReference type="RuleBase" id="RU000641"/>
    </source>
</evidence>
<accession>A0A1E5R793</accession>
<dbReference type="PROSITE" id="PS00293">
    <property type="entry name" value="PCNA_2"/>
    <property type="match status" value="1"/>
</dbReference>
<sequence>MVLEAKFDDSTIFKKIIDSFKDSVTQINFVCSESGIEAQAIDDSRVLLVTVSIPPSCFESYRCDRPTTIGVYLASLAKLLKSANTNSSLTLYVADKPDELLLLFEEPKNQKSMEYKLKLVDITADMLEVDSDMKSDVTVEMSSVEFTKTVRDLTQLSDSFTVSVTKDGIVFSVQGDTAQGKVLLQPREDLADESNNLSISMSKTIDLSFASKYLLDIIKAASISNKIFLKFSDDTPALFEFKMEKGGGVGFYLAPKYDDEDENM</sequence>
<evidence type="ECO:0000256" key="5">
    <source>
        <dbReference type="ARBA" id="ARBA00023242"/>
    </source>
</evidence>
<dbReference type="NCBIfam" id="TIGR00590">
    <property type="entry name" value="pcna"/>
    <property type="match status" value="1"/>
</dbReference>
<evidence type="ECO:0000259" key="9">
    <source>
        <dbReference type="Pfam" id="PF00705"/>
    </source>
</evidence>
<dbReference type="InterPro" id="IPR022648">
    <property type="entry name" value="Pr_cel_nuc_antig_N"/>
</dbReference>
<dbReference type="GO" id="GO:0070987">
    <property type="term" value="P:error-free translesion synthesis"/>
    <property type="evidence" value="ECO:0007669"/>
    <property type="project" value="UniProtKB-ARBA"/>
</dbReference>
<dbReference type="CDD" id="cd00577">
    <property type="entry name" value="PCNA"/>
    <property type="match status" value="1"/>
</dbReference>
<keyword evidence="3 8" id="KW-0235">DNA replication</keyword>